<evidence type="ECO:0000313" key="3">
    <source>
        <dbReference type="Proteomes" id="UP000193411"/>
    </source>
</evidence>
<keyword evidence="3" id="KW-1185">Reference proteome</keyword>
<dbReference type="AlphaFoldDB" id="A0A1Y2HZV7"/>
<comment type="caution">
    <text evidence="2">The sequence shown here is derived from an EMBL/GenBank/DDBJ whole genome shotgun (WGS) entry which is preliminary data.</text>
</comment>
<feature type="compositionally biased region" description="Pro residues" evidence="1">
    <location>
        <begin position="45"/>
        <end position="80"/>
    </location>
</feature>
<evidence type="ECO:0000313" key="2">
    <source>
        <dbReference type="EMBL" id="ORZ40128.1"/>
    </source>
</evidence>
<organism evidence="2 3">
    <name type="scientific">Catenaria anguillulae PL171</name>
    <dbReference type="NCBI Taxonomy" id="765915"/>
    <lineage>
        <taxon>Eukaryota</taxon>
        <taxon>Fungi</taxon>
        <taxon>Fungi incertae sedis</taxon>
        <taxon>Blastocladiomycota</taxon>
        <taxon>Blastocladiomycetes</taxon>
        <taxon>Blastocladiales</taxon>
        <taxon>Catenariaceae</taxon>
        <taxon>Catenaria</taxon>
    </lineage>
</organism>
<accession>A0A1Y2HZV7</accession>
<reference evidence="2 3" key="1">
    <citation type="submission" date="2016-07" db="EMBL/GenBank/DDBJ databases">
        <title>Pervasive Adenine N6-methylation of Active Genes in Fungi.</title>
        <authorList>
            <consortium name="DOE Joint Genome Institute"/>
            <person name="Mondo S.J."/>
            <person name="Dannebaum R.O."/>
            <person name="Kuo R.C."/>
            <person name="Labutti K."/>
            <person name="Haridas S."/>
            <person name="Kuo A."/>
            <person name="Salamov A."/>
            <person name="Ahrendt S.R."/>
            <person name="Lipzen A."/>
            <person name="Sullivan W."/>
            <person name="Andreopoulos W.B."/>
            <person name="Clum A."/>
            <person name="Lindquist E."/>
            <person name="Daum C."/>
            <person name="Ramamoorthy G.K."/>
            <person name="Gryganskyi A."/>
            <person name="Culley D."/>
            <person name="Magnuson J.K."/>
            <person name="James T.Y."/>
            <person name="O'Malley M.A."/>
            <person name="Stajich J.E."/>
            <person name="Spatafora J.W."/>
            <person name="Visel A."/>
            <person name="Grigoriev I.V."/>
        </authorList>
    </citation>
    <scope>NUCLEOTIDE SEQUENCE [LARGE SCALE GENOMIC DNA]</scope>
    <source>
        <strain evidence="2 3">PL171</strain>
    </source>
</reference>
<evidence type="ECO:0000256" key="1">
    <source>
        <dbReference type="SAM" id="MobiDB-lite"/>
    </source>
</evidence>
<feature type="region of interest" description="Disordered" evidence="1">
    <location>
        <begin position="1"/>
        <end position="144"/>
    </location>
</feature>
<dbReference type="EMBL" id="MCFL01000003">
    <property type="protein sequence ID" value="ORZ40128.1"/>
    <property type="molecule type" value="Genomic_DNA"/>
</dbReference>
<dbReference type="Proteomes" id="UP000193411">
    <property type="component" value="Unassembled WGS sequence"/>
</dbReference>
<name>A0A1Y2HZV7_9FUNG</name>
<protein>
    <submittedName>
        <fullName evidence="2">Uncharacterized protein</fullName>
    </submittedName>
</protein>
<proteinExistence type="predicted"/>
<feature type="compositionally biased region" description="Low complexity" evidence="1">
    <location>
        <begin position="111"/>
        <end position="123"/>
    </location>
</feature>
<feature type="compositionally biased region" description="Low complexity" evidence="1">
    <location>
        <begin position="81"/>
        <end position="92"/>
    </location>
</feature>
<gene>
    <name evidence="2" type="ORF">BCR44DRAFT_1424458</name>
</gene>
<sequence length="236" mass="25348">MALGTDSGHASTEYPTPAHSRDTIGPVDCAKLPSPVPTSLLVPSLAPPLRRPPSRPAHQPWSPPRPSRQPRASLPPPPPRSAALSPRCAAPSGRPWPRSARPGLAPPPTPCTRNPPRTLPCPTSAQKRVLSFSSTRGRGRPARVTATRRRSGRALSACFSTRPPTLSLTSGAWTGPTCLLPGLVRAWAQSPSRRTAPSKRLRRRHRTFSCRTWLAGCCAGSRRVMASALTAPWYTP</sequence>